<gene>
    <name evidence="5" type="ORF">DXX94_16050</name>
</gene>
<dbReference type="InterPro" id="IPR002818">
    <property type="entry name" value="DJ-1/PfpI"/>
</dbReference>
<dbReference type="Pfam" id="PF01965">
    <property type="entry name" value="DJ-1_PfpI"/>
    <property type="match status" value="1"/>
</dbReference>
<dbReference type="PANTHER" id="PTHR48094:SF11">
    <property type="entry name" value="GLUTATHIONE-INDEPENDENT GLYOXALASE HSP31-RELATED"/>
    <property type="match status" value="1"/>
</dbReference>
<dbReference type="GO" id="GO:0019243">
    <property type="term" value="P:methylglyoxal catabolic process to D-lactate via S-lactoyl-glutathione"/>
    <property type="evidence" value="ECO:0007669"/>
    <property type="project" value="TreeGrafter"/>
</dbReference>
<proteinExistence type="inferred from homology"/>
<dbReference type="AlphaFoldDB" id="A0A3E0U536"/>
<dbReference type="InterPro" id="IPR029062">
    <property type="entry name" value="Class_I_gatase-like"/>
</dbReference>
<comment type="caution">
    <text evidence="5">The sequence shown here is derived from an EMBL/GenBank/DDBJ whole genome shotgun (WGS) entry which is preliminary data.</text>
</comment>
<dbReference type="InterPro" id="IPR050325">
    <property type="entry name" value="Prot/Nucl_acid_deglycase"/>
</dbReference>
<evidence type="ECO:0000256" key="3">
    <source>
        <dbReference type="ARBA" id="ARBA00038493"/>
    </source>
</evidence>
<feature type="domain" description="DJ-1/PfpI" evidence="4">
    <location>
        <begin position="27"/>
        <end position="219"/>
    </location>
</feature>
<keyword evidence="5" id="KW-0315">Glutamine amidotransferase</keyword>
<keyword evidence="5" id="KW-0808">Transferase</keyword>
<evidence type="ECO:0000256" key="2">
    <source>
        <dbReference type="ARBA" id="ARBA00023239"/>
    </source>
</evidence>
<reference evidence="6" key="1">
    <citation type="submission" date="2018-08" db="EMBL/GenBank/DDBJ databases">
        <title>Thalassotalea euphylliae genome.</title>
        <authorList>
            <person name="Summers S."/>
            <person name="Rice S.A."/>
            <person name="Freckelton M.L."/>
            <person name="Nedved B.T."/>
            <person name="Hadfield M.G."/>
        </authorList>
    </citation>
    <scope>NUCLEOTIDE SEQUENCE [LARGE SCALE GENOMIC DNA]</scope>
    <source>
        <strain evidence="6">H3</strain>
    </source>
</reference>
<comment type="similarity">
    <text evidence="3">Belongs to the peptidase C56 family. HSP31-like subfamily.</text>
</comment>
<dbReference type="EMBL" id="QUOT01000001">
    <property type="protein sequence ID" value="REL32111.1"/>
    <property type="molecule type" value="Genomic_DNA"/>
</dbReference>
<evidence type="ECO:0000259" key="4">
    <source>
        <dbReference type="Pfam" id="PF01965"/>
    </source>
</evidence>
<dbReference type="GO" id="GO:0016740">
    <property type="term" value="F:transferase activity"/>
    <property type="evidence" value="ECO:0007669"/>
    <property type="project" value="UniProtKB-KW"/>
</dbReference>
<dbReference type="GO" id="GO:0005737">
    <property type="term" value="C:cytoplasm"/>
    <property type="evidence" value="ECO:0007669"/>
    <property type="project" value="TreeGrafter"/>
</dbReference>
<sequence length="224" mass="23960">MKKVLIPLTNHTTLGETDQVNGTYAPELTHVVDVLDAAGIAYQLASIKGGAVPVYGTDIEEDSINTKVLSHPAFQAQLADTTPVSEVNIDEFDAVFYPGGFGLLSDLAENHEFGALAAKHYEQGGIIAAVCHGPACLLPIELSSGDKLLSTVAVTGFTREEEIDYNTIDDIPFLLEESLARNAAQYRKVQPWGEFIVEDKRVITGQNPASAHAVGNALVNNLKG</sequence>
<accession>A0A3E0U536</accession>
<dbReference type="GO" id="GO:0019172">
    <property type="term" value="F:glyoxalase III activity"/>
    <property type="evidence" value="ECO:0007669"/>
    <property type="project" value="TreeGrafter"/>
</dbReference>
<dbReference type="PANTHER" id="PTHR48094">
    <property type="entry name" value="PROTEIN/NUCLEIC ACID DEGLYCASE DJ-1-RELATED"/>
    <property type="match status" value="1"/>
</dbReference>
<protein>
    <submittedName>
        <fullName evidence="5">Type 1 glutamine amidotransferase domain-containing protein</fullName>
    </submittedName>
</protein>
<keyword evidence="6" id="KW-1185">Reference proteome</keyword>
<organism evidence="5 6">
    <name type="scientific">Thalassotalea euphylliae</name>
    <dbReference type="NCBI Taxonomy" id="1655234"/>
    <lineage>
        <taxon>Bacteria</taxon>
        <taxon>Pseudomonadati</taxon>
        <taxon>Pseudomonadota</taxon>
        <taxon>Gammaproteobacteria</taxon>
        <taxon>Alteromonadales</taxon>
        <taxon>Colwelliaceae</taxon>
        <taxon>Thalassotalea</taxon>
    </lineage>
</organism>
<dbReference type="RefSeq" id="WP_116017442.1">
    <property type="nucleotide sequence ID" value="NZ_QUOT01000001.1"/>
</dbReference>
<dbReference type="Proteomes" id="UP000256899">
    <property type="component" value="Unassembled WGS sequence"/>
</dbReference>
<dbReference type="SUPFAM" id="SSF52317">
    <property type="entry name" value="Class I glutamine amidotransferase-like"/>
    <property type="match status" value="1"/>
</dbReference>
<dbReference type="CDD" id="cd03141">
    <property type="entry name" value="GATase1_Hsp31_like"/>
    <property type="match status" value="1"/>
</dbReference>
<dbReference type="Gene3D" id="3.40.50.880">
    <property type="match status" value="1"/>
</dbReference>
<keyword evidence="1" id="KW-0346">Stress response</keyword>
<keyword evidence="2" id="KW-0456">Lyase</keyword>
<name>A0A3E0U536_9GAMM</name>
<evidence type="ECO:0000256" key="1">
    <source>
        <dbReference type="ARBA" id="ARBA00023016"/>
    </source>
</evidence>
<evidence type="ECO:0000313" key="5">
    <source>
        <dbReference type="EMBL" id="REL32111.1"/>
    </source>
</evidence>
<evidence type="ECO:0000313" key="6">
    <source>
        <dbReference type="Proteomes" id="UP000256899"/>
    </source>
</evidence>